<reference evidence="1" key="1">
    <citation type="submission" date="2021-01" db="EMBL/GenBank/DDBJ databases">
        <authorList>
            <consortium name="Genoscope - CEA"/>
            <person name="William W."/>
        </authorList>
    </citation>
    <scope>NUCLEOTIDE SEQUENCE</scope>
</reference>
<proteinExistence type="predicted"/>
<dbReference type="OrthoDB" id="10300717at2759"/>
<evidence type="ECO:0000313" key="1">
    <source>
        <dbReference type="EMBL" id="CAD8203477.1"/>
    </source>
</evidence>
<sequence length="200" mass="24107">MNKNKLLRVKTLDHLFNYSPQIKSQVVEDSLSTKKFRVFTFSDKLPYQENIGKISTPKHMVRLQPNKSFQSLTKLEKAIHFHNRKNSYQHHTHLNQLLHDDQYQKIISIKMEDEDPFFKKASPLKQDIKPNQQKQKNNLLRKLQVQKKLRDDEYQLQNQEKIRLLNQQINHSPGSRYYKTYIHKHGYRQPEFLNDVEIIQ</sequence>
<keyword evidence="2" id="KW-1185">Reference proteome</keyword>
<dbReference type="Proteomes" id="UP000683925">
    <property type="component" value="Unassembled WGS sequence"/>
</dbReference>
<evidence type="ECO:0000313" key="2">
    <source>
        <dbReference type="Proteomes" id="UP000683925"/>
    </source>
</evidence>
<protein>
    <submittedName>
        <fullName evidence="1">Uncharacterized protein</fullName>
    </submittedName>
</protein>
<accession>A0A8S1XR42</accession>
<comment type="caution">
    <text evidence="1">The sequence shown here is derived from an EMBL/GenBank/DDBJ whole genome shotgun (WGS) entry which is preliminary data.</text>
</comment>
<dbReference type="AlphaFoldDB" id="A0A8S1XR42"/>
<gene>
    <name evidence="1" type="ORF">POCTA_138.1.T1300048</name>
</gene>
<name>A0A8S1XR42_PAROT</name>
<dbReference type="OMA" id="PYQENIG"/>
<dbReference type="EMBL" id="CAJJDP010000130">
    <property type="protein sequence ID" value="CAD8203477.1"/>
    <property type="molecule type" value="Genomic_DNA"/>
</dbReference>
<organism evidence="1 2">
    <name type="scientific">Paramecium octaurelia</name>
    <dbReference type="NCBI Taxonomy" id="43137"/>
    <lineage>
        <taxon>Eukaryota</taxon>
        <taxon>Sar</taxon>
        <taxon>Alveolata</taxon>
        <taxon>Ciliophora</taxon>
        <taxon>Intramacronucleata</taxon>
        <taxon>Oligohymenophorea</taxon>
        <taxon>Peniculida</taxon>
        <taxon>Parameciidae</taxon>
        <taxon>Paramecium</taxon>
    </lineage>
</organism>